<evidence type="ECO:0000256" key="1">
    <source>
        <dbReference type="ARBA" id="ARBA00004370"/>
    </source>
</evidence>
<dbReference type="InterPro" id="IPR002048">
    <property type="entry name" value="EF_hand_dom"/>
</dbReference>
<dbReference type="KEGG" id="hir:HETIRDRAFT_61519"/>
<dbReference type="InterPro" id="IPR006685">
    <property type="entry name" value="MscS_channel_2nd"/>
</dbReference>
<feature type="transmembrane region" description="Helical" evidence="7">
    <location>
        <begin position="88"/>
        <end position="111"/>
    </location>
</feature>
<dbReference type="FunCoup" id="W4K5V9">
    <property type="interactions" value="8"/>
</dbReference>
<reference evidence="9 10" key="1">
    <citation type="journal article" date="2012" name="New Phytol.">
        <title>Insight into trade-off between wood decay and parasitism from the genome of a fungal forest pathogen.</title>
        <authorList>
            <person name="Olson A."/>
            <person name="Aerts A."/>
            <person name="Asiegbu F."/>
            <person name="Belbahri L."/>
            <person name="Bouzid O."/>
            <person name="Broberg A."/>
            <person name="Canback B."/>
            <person name="Coutinho P.M."/>
            <person name="Cullen D."/>
            <person name="Dalman K."/>
            <person name="Deflorio G."/>
            <person name="van Diepen L.T."/>
            <person name="Dunand C."/>
            <person name="Duplessis S."/>
            <person name="Durling M."/>
            <person name="Gonthier P."/>
            <person name="Grimwood J."/>
            <person name="Fossdal C.G."/>
            <person name="Hansson D."/>
            <person name="Henrissat B."/>
            <person name="Hietala A."/>
            <person name="Himmelstrand K."/>
            <person name="Hoffmeister D."/>
            <person name="Hogberg N."/>
            <person name="James T.Y."/>
            <person name="Karlsson M."/>
            <person name="Kohler A."/>
            <person name="Kues U."/>
            <person name="Lee Y.H."/>
            <person name="Lin Y.C."/>
            <person name="Lind M."/>
            <person name="Lindquist E."/>
            <person name="Lombard V."/>
            <person name="Lucas S."/>
            <person name="Lunden K."/>
            <person name="Morin E."/>
            <person name="Murat C."/>
            <person name="Park J."/>
            <person name="Raffaello T."/>
            <person name="Rouze P."/>
            <person name="Salamov A."/>
            <person name="Schmutz J."/>
            <person name="Solheim H."/>
            <person name="Stahlberg J."/>
            <person name="Velez H."/>
            <person name="de Vries R.P."/>
            <person name="Wiebenga A."/>
            <person name="Woodward S."/>
            <person name="Yakovlev I."/>
            <person name="Garbelotto M."/>
            <person name="Martin F."/>
            <person name="Grigoriev I.V."/>
            <person name="Stenlid J."/>
        </authorList>
    </citation>
    <scope>NUCLEOTIDE SEQUENCE [LARGE SCALE GENOMIC DNA]</scope>
    <source>
        <strain evidence="9 10">TC 32-1</strain>
    </source>
</reference>
<dbReference type="GO" id="GO:0005509">
    <property type="term" value="F:calcium ion binding"/>
    <property type="evidence" value="ECO:0007669"/>
    <property type="project" value="InterPro"/>
</dbReference>
<gene>
    <name evidence="9" type="ORF">HETIRDRAFT_61519</name>
</gene>
<feature type="transmembrane region" description="Helical" evidence="7">
    <location>
        <begin position="175"/>
        <end position="196"/>
    </location>
</feature>
<evidence type="ECO:0000256" key="3">
    <source>
        <dbReference type="ARBA" id="ARBA00022837"/>
    </source>
</evidence>
<dbReference type="GO" id="GO:0006874">
    <property type="term" value="P:intracellular calcium ion homeostasis"/>
    <property type="evidence" value="ECO:0007669"/>
    <property type="project" value="TreeGrafter"/>
</dbReference>
<comment type="subcellular location">
    <subcellularLocation>
        <location evidence="1">Membrane</location>
    </subcellularLocation>
</comment>
<dbReference type="GO" id="GO:0016020">
    <property type="term" value="C:membrane"/>
    <property type="evidence" value="ECO:0007669"/>
    <property type="project" value="UniProtKB-SubCell"/>
</dbReference>
<feature type="compositionally biased region" description="Low complexity" evidence="6">
    <location>
        <begin position="12"/>
        <end position="22"/>
    </location>
</feature>
<feature type="domain" description="EF-hand" evidence="8">
    <location>
        <begin position="380"/>
        <end position="415"/>
    </location>
</feature>
<dbReference type="PROSITE" id="PS00018">
    <property type="entry name" value="EF_HAND_1"/>
    <property type="match status" value="1"/>
</dbReference>
<dbReference type="Proteomes" id="UP000030671">
    <property type="component" value="Unassembled WGS sequence"/>
</dbReference>
<dbReference type="PANTHER" id="PTHR31323">
    <property type="entry name" value="MECHANOSENSITIVE ION CHANNEL PROTEIN MSY2"/>
    <property type="match status" value="1"/>
</dbReference>
<keyword evidence="4 7" id="KW-1133">Transmembrane helix</keyword>
<dbReference type="EMBL" id="KI925459">
    <property type="protein sequence ID" value="ETW80431.1"/>
    <property type="molecule type" value="Genomic_DNA"/>
</dbReference>
<evidence type="ECO:0000256" key="6">
    <source>
        <dbReference type="SAM" id="MobiDB-lite"/>
    </source>
</evidence>
<dbReference type="PANTHER" id="PTHR31323:SF15">
    <property type="entry name" value="MECHANOSENSITIVE ION CHANNEL PROTEIN MSY1"/>
    <property type="match status" value="1"/>
</dbReference>
<dbReference type="HOGENOM" id="CLU_010480_3_0_1"/>
<dbReference type="InterPro" id="IPR023408">
    <property type="entry name" value="MscS_beta-dom_sf"/>
</dbReference>
<feature type="transmembrane region" description="Helical" evidence="7">
    <location>
        <begin position="131"/>
        <end position="154"/>
    </location>
</feature>
<sequence length="767" mass="85686">MPPTSMPNEYDSGPSSSSGGRPPIRPFHRFDDDSGSRSSRSGSWDLLAGVRKFEHSYDRFDSRNANETHLAFAEGDLPKNRFTRFYNYLLNVSIVSRWTLFIIPGLAILWIPGILGLTEFPDATIWGVKLLWWSIWLSIAWGGWWGCLAAAMLLPRLARYTVGIVAVGSRRYIDWLEVLHRYVALSAWSLTIWIVWGPLIDTRVEEGTSSKSVSVIALIYKLLFGLLLCTALLLFEKFSIQWIAGKFHERSYAERIADQKFAVKTLATLYRHSNDIPGRSDTLRATRGTDKRATLNPKKFFKRAIKGVRFAATTTTTALGNVASEIAGSSVLQPNSPQAMVQTALASSNKTRMLARRLFLSFVRPGYDYLVVDNIARFFPTYPDAQVAFAIFDKDGNGDITMEELEMSCLEFHREQLSIEHSMRDLDSAVGRLDNILMSVYVVVAILIFAVTLEAQIATLITGGGSLILGLSWLIGGSLSDVLTSIIFLFIRHPFDVGDRVNLGEHGSFTVKEIRLLSTVFLDGNNTVVQAPNTVLNTLFIQNIRRSPQMSESFKFDVHFSTSFEKIEALRQKMLDFVTVERRDFLPQFDVSIDIPGQEKMTLTADIMYKSNWQQGAITAKRRNKWITALKTALAEVFVYGPKGNPDAAEKPKQYTLVPWETVSQEDKSNAQGGADPSRGLVAPSMPIGGWNLTSNDTVLMAGSGDIFDEAAEFSSETPQGALSSDVRDDMRYRPNQTPRMPAAVEGCVLSRDGIDVERQERPFLNL</sequence>
<keyword evidence="10" id="KW-1185">Reference proteome</keyword>
<feature type="region of interest" description="Disordered" evidence="6">
    <location>
        <begin position="1"/>
        <end position="42"/>
    </location>
</feature>
<protein>
    <submittedName>
        <fullName evidence="9">Mechanosensitive ion channel</fullName>
    </submittedName>
</protein>
<name>W4K5V9_HETIT</name>
<dbReference type="PROSITE" id="PS50222">
    <property type="entry name" value="EF_HAND_2"/>
    <property type="match status" value="1"/>
</dbReference>
<organism evidence="9 10">
    <name type="scientific">Heterobasidion irregulare (strain TC 32-1)</name>
    <dbReference type="NCBI Taxonomy" id="747525"/>
    <lineage>
        <taxon>Eukaryota</taxon>
        <taxon>Fungi</taxon>
        <taxon>Dikarya</taxon>
        <taxon>Basidiomycota</taxon>
        <taxon>Agaricomycotina</taxon>
        <taxon>Agaricomycetes</taxon>
        <taxon>Russulales</taxon>
        <taxon>Bondarzewiaceae</taxon>
        <taxon>Heterobasidion</taxon>
        <taxon>Heterobasidion annosum species complex</taxon>
    </lineage>
</organism>
<dbReference type="SUPFAM" id="SSF47473">
    <property type="entry name" value="EF-hand"/>
    <property type="match status" value="1"/>
</dbReference>
<dbReference type="GeneID" id="20678561"/>
<evidence type="ECO:0000259" key="8">
    <source>
        <dbReference type="PROSITE" id="PS50222"/>
    </source>
</evidence>
<feature type="transmembrane region" description="Helical" evidence="7">
    <location>
        <begin position="216"/>
        <end position="235"/>
    </location>
</feature>
<dbReference type="Pfam" id="PF00924">
    <property type="entry name" value="MS_channel_2nd"/>
    <property type="match status" value="1"/>
</dbReference>
<dbReference type="InterPro" id="IPR011992">
    <property type="entry name" value="EF-hand-dom_pair"/>
</dbReference>
<proteinExistence type="predicted"/>
<evidence type="ECO:0000256" key="4">
    <source>
        <dbReference type="ARBA" id="ARBA00022989"/>
    </source>
</evidence>
<keyword evidence="5 7" id="KW-0472">Membrane</keyword>
<dbReference type="RefSeq" id="XP_009546959.1">
    <property type="nucleotide sequence ID" value="XM_009548664.1"/>
</dbReference>
<feature type="transmembrane region" description="Helical" evidence="7">
    <location>
        <begin position="440"/>
        <end position="461"/>
    </location>
</feature>
<keyword evidence="2 7" id="KW-0812">Transmembrane</keyword>
<dbReference type="InParanoid" id="W4K5V9"/>
<evidence type="ECO:0000313" key="9">
    <source>
        <dbReference type="EMBL" id="ETW80431.1"/>
    </source>
</evidence>
<evidence type="ECO:0000313" key="10">
    <source>
        <dbReference type="Proteomes" id="UP000030671"/>
    </source>
</evidence>
<dbReference type="Gene3D" id="2.30.30.60">
    <property type="match status" value="1"/>
</dbReference>
<feature type="transmembrane region" description="Helical" evidence="7">
    <location>
        <begin position="467"/>
        <end position="491"/>
    </location>
</feature>
<evidence type="ECO:0000256" key="2">
    <source>
        <dbReference type="ARBA" id="ARBA00022692"/>
    </source>
</evidence>
<dbReference type="InterPro" id="IPR010920">
    <property type="entry name" value="LSM_dom_sf"/>
</dbReference>
<dbReference type="OrthoDB" id="544685at2759"/>
<dbReference type="InterPro" id="IPR018247">
    <property type="entry name" value="EF_Hand_1_Ca_BS"/>
</dbReference>
<evidence type="ECO:0000256" key="5">
    <source>
        <dbReference type="ARBA" id="ARBA00023136"/>
    </source>
</evidence>
<dbReference type="eggNOG" id="KOG4629">
    <property type="taxonomic scope" value="Eukaryota"/>
</dbReference>
<accession>W4K5V9</accession>
<dbReference type="GO" id="GO:0005262">
    <property type="term" value="F:calcium channel activity"/>
    <property type="evidence" value="ECO:0007669"/>
    <property type="project" value="TreeGrafter"/>
</dbReference>
<evidence type="ECO:0000256" key="7">
    <source>
        <dbReference type="SAM" id="Phobius"/>
    </source>
</evidence>
<dbReference type="Pfam" id="PF25886">
    <property type="entry name" value="Msy1"/>
    <property type="match status" value="1"/>
</dbReference>
<dbReference type="SUPFAM" id="SSF50182">
    <property type="entry name" value="Sm-like ribonucleoproteins"/>
    <property type="match status" value="1"/>
</dbReference>
<dbReference type="AlphaFoldDB" id="W4K5V9"/>
<keyword evidence="3" id="KW-0106">Calcium</keyword>
<dbReference type="InterPro" id="IPR058650">
    <property type="entry name" value="Msy1/2-like"/>
</dbReference>